<comment type="caution">
    <text evidence="1">The sequence shown here is derived from an EMBL/GenBank/DDBJ whole genome shotgun (WGS) entry which is preliminary data.</text>
</comment>
<dbReference type="EMBL" id="ONZP01001297">
    <property type="protein sequence ID" value="SPJ93375.1"/>
    <property type="molecule type" value="Genomic_DNA"/>
</dbReference>
<protein>
    <submittedName>
        <fullName evidence="1">Uncharacterized protein</fullName>
    </submittedName>
</protein>
<dbReference type="AlphaFoldDB" id="A0AAE8SQR0"/>
<keyword evidence="2" id="KW-1185">Reference proteome</keyword>
<sequence length="18" mass="2027">MPTFPDSHVSHCLALCRL</sequence>
<gene>
    <name evidence="1" type="ORF">FTOL_13981</name>
</gene>
<name>A0AAE8SQR0_9HYPO</name>
<proteinExistence type="predicted"/>
<reference evidence="1" key="1">
    <citation type="submission" date="2018-03" db="EMBL/GenBank/DDBJ databases">
        <authorList>
            <person name="Guldener U."/>
        </authorList>
    </citation>
    <scope>NUCLEOTIDE SEQUENCE</scope>
</reference>
<organism evidence="1 2">
    <name type="scientific">Fusarium torulosum</name>
    <dbReference type="NCBI Taxonomy" id="33205"/>
    <lineage>
        <taxon>Eukaryota</taxon>
        <taxon>Fungi</taxon>
        <taxon>Dikarya</taxon>
        <taxon>Ascomycota</taxon>
        <taxon>Pezizomycotina</taxon>
        <taxon>Sordariomycetes</taxon>
        <taxon>Hypocreomycetidae</taxon>
        <taxon>Hypocreales</taxon>
        <taxon>Nectriaceae</taxon>
        <taxon>Fusarium</taxon>
    </lineage>
</organism>
<accession>A0AAE8SQR0</accession>
<evidence type="ECO:0000313" key="2">
    <source>
        <dbReference type="Proteomes" id="UP001187734"/>
    </source>
</evidence>
<evidence type="ECO:0000313" key="1">
    <source>
        <dbReference type="EMBL" id="SPJ93375.1"/>
    </source>
</evidence>
<dbReference type="Proteomes" id="UP001187734">
    <property type="component" value="Unassembled WGS sequence"/>
</dbReference>